<comment type="caution">
    <text evidence="1">The sequence shown here is derived from an EMBL/GenBank/DDBJ whole genome shotgun (WGS) entry which is preliminary data.</text>
</comment>
<dbReference type="RefSeq" id="WP_058862457.1">
    <property type="nucleotide sequence ID" value="NZ_LPXO01000006.1"/>
</dbReference>
<dbReference type="EMBL" id="LPXO01000006">
    <property type="protein sequence ID" value="KUF10618.1"/>
    <property type="molecule type" value="Genomic_DNA"/>
</dbReference>
<gene>
    <name evidence="1" type="ORF">AVJ23_12150</name>
</gene>
<proteinExistence type="predicted"/>
<accession>A0A0W7WJ76</accession>
<dbReference type="STRING" id="1685382.AVJ23_12150"/>
<organism evidence="1 2">
    <name type="scientific">Pseudoponticoccus marisrubri</name>
    <dbReference type="NCBI Taxonomy" id="1685382"/>
    <lineage>
        <taxon>Bacteria</taxon>
        <taxon>Pseudomonadati</taxon>
        <taxon>Pseudomonadota</taxon>
        <taxon>Alphaproteobacteria</taxon>
        <taxon>Rhodobacterales</taxon>
        <taxon>Roseobacteraceae</taxon>
        <taxon>Pseudoponticoccus</taxon>
    </lineage>
</organism>
<reference evidence="1 2" key="1">
    <citation type="submission" date="2015-12" db="EMBL/GenBank/DDBJ databases">
        <authorList>
            <person name="Shamseldin A."/>
            <person name="Moawad H."/>
            <person name="Abd El-Rahim W.M."/>
            <person name="Sadowsky M.J."/>
        </authorList>
    </citation>
    <scope>NUCLEOTIDE SEQUENCE [LARGE SCALE GENOMIC DNA]</scope>
    <source>
        <strain evidence="1 2">SJ5A-1</strain>
    </source>
</reference>
<dbReference type="AlphaFoldDB" id="A0A0W7WJ76"/>
<keyword evidence="2" id="KW-1185">Reference proteome</keyword>
<sequence length="121" mass="13363">MDIDLLAPVPRPPADMLAAWRRAAQSGDGSPWLRAGQADALARYGLAFGEGVAMMEACAPAFREPPRDIGWEILGADEAGRNWADHTDPQRAYALFRAKLDRARHDRVVLHYKLWLKPGGS</sequence>
<dbReference type="OrthoDB" id="7870683at2"/>
<name>A0A0W7WJ76_9RHOB</name>
<dbReference type="Proteomes" id="UP000054396">
    <property type="component" value="Unassembled WGS sequence"/>
</dbReference>
<protein>
    <submittedName>
        <fullName evidence="1">Uncharacterized protein</fullName>
    </submittedName>
</protein>
<evidence type="ECO:0000313" key="2">
    <source>
        <dbReference type="Proteomes" id="UP000054396"/>
    </source>
</evidence>
<evidence type="ECO:0000313" key="1">
    <source>
        <dbReference type="EMBL" id="KUF10618.1"/>
    </source>
</evidence>